<dbReference type="SUPFAM" id="SSF53850">
    <property type="entry name" value="Periplasmic binding protein-like II"/>
    <property type="match status" value="1"/>
</dbReference>
<dbReference type="Proteomes" id="UP000634229">
    <property type="component" value="Unassembled WGS sequence"/>
</dbReference>
<dbReference type="Gene3D" id="3.40.190.10">
    <property type="entry name" value="Periplasmic binding protein-like II"/>
    <property type="match status" value="2"/>
</dbReference>
<dbReference type="Gene3D" id="3.30.160.40">
    <property type="entry name" value="Porphobilinogen deaminase, C-terminal domain"/>
    <property type="match status" value="1"/>
</dbReference>
<evidence type="ECO:0000259" key="7">
    <source>
        <dbReference type="Pfam" id="PF01379"/>
    </source>
</evidence>
<dbReference type="HAMAP" id="MF_00260">
    <property type="entry name" value="Porphobil_deam"/>
    <property type="match status" value="1"/>
</dbReference>
<comment type="cofactor">
    <cofactor evidence="6">
        <name>dipyrromethane</name>
        <dbReference type="ChEBI" id="CHEBI:60342"/>
    </cofactor>
    <text evidence="6">Binds 1 dipyrromethane group covalently.</text>
</comment>
<accession>A0ABS1NR49</accession>
<comment type="similarity">
    <text evidence="2 6">Belongs to the HMBS family.</text>
</comment>
<reference evidence="9 10" key="1">
    <citation type="submission" date="2021-01" db="EMBL/GenBank/DDBJ databases">
        <title>WGS of actinomycetes isolated from Thailand.</title>
        <authorList>
            <person name="Thawai C."/>
        </authorList>
    </citation>
    <scope>NUCLEOTIDE SEQUENCE [LARGE SCALE GENOMIC DNA]</scope>
    <source>
        <strain evidence="9 10">CA1R205</strain>
    </source>
</reference>
<keyword evidence="3 6" id="KW-0808">Transferase</keyword>
<comment type="subunit">
    <text evidence="6">Monomer.</text>
</comment>
<keyword evidence="10" id="KW-1185">Reference proteome</keyword>
<dbReference type="Pfam" id="PF03900">
    <property type="entry name" value="Porphobil_deamC"/>
    <property type="match status" value="1"/>
</dbReference>
<gene>
    <name evidence="6 9" type="primary">hemC</name>
    <name evidence="9" type="ORF">JK363_38595</name>
</gene>
<evidence type="ECO:0000256" key="2">
    <source>
        <dbReference type="ARBA" id="ARBA00005638"/>
    </source>
</evidence>
<keyword evidence="4 6" id="KW-0627">Porphyrin biosynthesis</keyword>
<dbReference type="PROSITE" id="PS00533">
    <property type="entry name" value="PORPHOBILINOGEN_DEAM"/>
    <property type="match status" value="1"/>
</dbReference>
<evidence type="ECO:0000313" key="10">
    <source>
        <dbReference type="Proteomes" id="UP000634229"/>
    </source>
</evidence>
<comment type="caution">
    <text evidence="9">The sequence shown here is derived from an EMBL/GenBank/DDBJ whole genome shotgun (WGS) entry which is preliminary data.</text>
</comment>
<proteinExistence type="inferred from homology"/>
<dbReference type="Pfam" id="PF01379">
    <property type="entry name" value="Porphobil_deam"/>
    <property type="match status" value="1"/>
</dbReference>
<evidence type="ECO:0000313" key="9">
    <source>
        <dbReference type="EMBL" id="MBL1102420.1"/>
    </source>
</evidence>
<dbReference type="PANTHER" id="PTHR11557:SF0">
    <property type="entry name" value="PORPHOBILINOGEN DEAMINASE"/>
    <property type="match status" value="1"/>
</dbReference>
<feature type="domain" description="Porphobilinogen deaminase N-terminal" evidence="7">
    <location>
        <begin position="12"/>
        <end position="220"/>
    </location>
</feature>
<dbReference type="SUPFAM" id="SSF54782">
    <property type="entry name" value="Porphobilinogen deaminase (hydroxymethylbilane synthase), C-terminal domain"/>
    <property type="match status" value="1"/>
</dbReference>
<dbReference type="InterPro" id="IPR000860">
    <property type="entry name" value="HemC"/>
</dbReference>
<evidence type="ECO:0000259" key="8">
    <source>
        <dbReference type="Pfam" id="PF03900"/>
    </source>
</evidence>
<evidence type="ECO:0000256" key="3">
    <source>
        <dbReference type="ARBA" id="ARBA00022679"/>
    </source>
</evidence>
<evidence type="ECO:0000256" key="1">
    <source>
        <dbReference type="ARBA" id="ARBA00002869"/>
    </source>
</evidence>
<evidence type="ECO:0000256" key="4">
    <source>
        <dbReference type="ARBA" id="ARBA00023244"/>
    </source>
</evidence>
<dbReference type="GO" id="GO:0004418">
    <property type="term" value="F:hydroxymethylbilane synthase activity"/>
    <property type="evidence" value="ECO:0007669"/>
    <property type="project" value="UniProtKB-EC"/>
</dbReference>
<dbReference type="PANTHER" id="PTHR11557">
    <property type="entry name" value="PORPHOBILINOGEN DEAMINASE"/>
    <property type="match status" value="1"/>
</dbReference>
<feature type="domain" description="Porphobilinogen deaminase C-terminal" evidence="8">
    <location>
        <begin position="235"/>
        <end position="316"/>
    </location>
</feature>
<comment type="catalytic activity">
    <reaction evidence="5 6">
        <text>4 porphobilinogen + H2O = hydroxymethylbilane + 4 NH4(+)</text>
        <dbReference type="Rhea" id="RHEA:13185"/>
        <dbReference type="ChEBI" id="CHEBI:15377"/>
        <dbReference type="ChEBI" id="CHEBI:28938"/>
        <dbReference type="ChEBI" id="CHEBI:57845"/>
        <dbReference type="ChEBI" id="CHEBI:58126"/>
        <dbReference type="EC" id="2.5.1.61"/>
    </reaction>
</comment>
<comment type="miscellaneous">
    <text evidence="6">The porphobilinogen subunits are added to the dipyrromethane group.</text>
</comment>
<protein>
    <recommendedName>
        <fullName evidence="6">Porphobilinogen deaminase</fullName>
        <shortName evidence="6">PBG</shortName>
        <ecNumber evidence="6">2.5.1.61</ecNumber>
    </recommendedName>
    <alternativeName>
        <fullName evidence="6">Hydroxymethylbilane synthase</fullName>
        <shortName evidence="6">HMBS</shortName>
    </alternativeName>
    <alternativeName>
        <fullName evidence="6">Pre-uroporphyrinogen synthase</fullName>
    </alternativeName>
</protein>
<dbReference type="InterPro" id="IPR022419">
    <property type="entry name" value="Porphobilin_deaminase_cofac_BS"/>
</dbReference>
<dbReference type="InterPro" id="IPR022417">
    <property type="entry name" value="Porphobilin_deaminase_N"/>
</dbReference>
<name>A0ABS1NR49_9ACTN</name>
<dbReference type="RefSeq" id="WP_201882807.1">
    <property type="nucleotide sequence ID" value="NZ_JAERRF010000045.1"/>
</dbReference>
<dbReference type="EMBL" id="JAERRF010000045">
    <property type="protein sequence ID" value="MBL1102420.1"/>
    <property type="molecule type" value="Genomic_DNA"/>
</dbReference>
<dbReference type="EC" id="2.5.1.61" evidence="6"/>
<dbReference type="NCBIfam" id="TIGR00212">
    <property type="entry name" value="hemC"/>
    <property type="match status" value="1"/>
</dbReference>
<organism evidence="9 10">
    <name type="scientific">Streptomyces coffeae</name>
    <dbReference type="NCBI Taxonomy" id="621382"/>
    <lineage>
        <taxon>Bacteria</taxon>
        <taxon>Bacillati</taxon>
        <taxon>Actinomycetota</taxon>
        <taxon>Actinomycetes</taxon>
        <taxon>Kitasatosporales</taxon>
        <taxon>Streptomycetaceae</taxon>
        <taxon>Streptomyces</taxon>
    </lineage>
</organism>
<evidence type="ECO:0000256" key="6">
    <source>
        <dbReference type="HAMAP-Rule" id="MF_00260"/>
    </source>
</evidence>
<feature type="modified residue" description="S-(dipyrrolylmethanemethyl)cysteine" evidence="6">
    <location>
        <position position="250"/>
    </location>
</feature>
<dbReference type="PIRSF" id="PIRSF001438">
    <property type="entry name" value="4pyrrol_synth_OHMeBilane_synth"/>
    <property type="match status" value="1"/>
</dbReference>
<comment type="function">
    <text evidence="1 6">Tetrapolymerization of the monopyrrole PBG into the hydroxymethylbilane pre-uroporphyrinogen in several discrete steps.</text>
</comment>
<dbReference type="InterPro" id="IPR036803">
    <property type="entry name" value="Porphobilinogen_deaminase_C_sf"/>
</dbReference>
<dbReference type="InterPro" id="IPR022418">
    <property type="entry name" value="Porphobilinogen_deaminase_C"/>
</dbReference>
<dbReference type="PRINTS" id="PR00151">
    <property type="entry name" value="PORPHBDMNASE"/>
</dbReference>
<evidence type="ECO:0000256" key="5">
    <source>
        <dbReference type="ARBA" id="ARBA00048169"/>
    </source>
</evidence>
<sequence>MSSTPATPTAPLRLGTRRSALAMAQSGLIADAVRKLTGRPVELVEITTYGDVSREQLAQIGGTGVFVSALREALLRGEIDFAVHSLKDLPTAEPEGLVLAAIPRREDPRDALIARDGLTFAELPPGARIGTGSPRRAAQLNAWARSFGLDIETVPIRGNVGTRIGYVRSGELDAVVLAAAGLIRMGRIDEATEILDADHILPAPGQGALAVECAASDASLTARLAELDDPHTRAAVTAERSLLAALEAGCSAPVGALADLLGDAQDVTEMRLRGVVGTTDGSTLVQLSTTGPVPASPGEAVSQAQIMGRELATEMLAKGAAGLMGERAL</sequence>